<dbReference type="PANTHER" id="PTHR10270">
    <property type="entry name" value="SOX TRANSCRIPTION FACTOR"/>
    <property type="match status" value="1"/>
</dbReference>
<keyword evidence="1 3" id="KW-0238">DNA-binding</keyword>
<evidence type="ECO:0000313" key="5">
    <source>
        <dbReference type="EMBL" id="CAG8508380.1"/>
    </source>
</evidence>
<name>A0ABM8W2J4_GIGMA</name>
<dbReference type="SMART" id="SM00398">
    <property type="entry name" value="HMG"/>
    <property type="match status" value="1"/>
</dbReference>
<keyword evidence="6" id="KW-1185">Reference proteome</keyword>
<dbReference type="EMBL" id="CAJVQB010000814">
    <property type="protein sequence ID" value="CAG8508380.1"/>
    <property type="molecule type" value="Genomic_DNA"/>
</dbReference>
<dbReference type="InterPro" id="IPR036910">
    <property type="entry name" value="HMG_box_dom_sf"/>
</dbReference>
<dbReference type="Gene3D" id="1.10.30.10">
    <property type="entry name" value="High mobility group box domain"/>
    <property type="match status" value="1"/>
</dbReference>
<dbReference type="PANTHER" id="PTHR10270:SF161">
    <property type="entry name" value="SEX-DETERMINING REGION Y PROTEIN"/>
    <property type="match status" value="1"/>
</dbReference>
<feature type="DNA-binding region" description="HMG box" evidence="3">
    <location>
        <begin position="73"/>
        <end position="141"/>
    </location>
</feature>
<evidence type="ECO:0000256" key="2">
    <source>
        <dbReference type="ARBA" id="ARBA00023163"/>
    </source>
</evidence>
<dbReference type="InterPro" id="IPR009071">
    <property type="entry name" value="HMG_box_dom"/>
</dbReference>
<dbReference type="Proteomes" id="UP000789901">
    <property type="component" value="Unassembled WGS sequence"/>
</dbReference>
<organism evidence="5 6">
    <name type="scientific">Gigaspora margarita</name>
    <dbReference type="NCBI Taxonomy" id="4874"/>
    <lineage>
        <taxon>Eukaryota</taxon>
        <taxon>Fungi</taxon>
        <taxon>Fungi incertae sedis</taxon>
        <taxon>Mucoromycota</taxon>
        <taxon>Glomeromycotina</taxon>
        <taxon>Glomeromycetes</taxon>
        <taxon>Diversisporales</taxon>
        <taxon>Gigasporaceae</taxon>
        <taxon>Gigaspora</taxon>
    </lineage>
</organism>
<accession>A0ABM8W2J4</accession>
<sequence>MPKTKSTSVKSIKLRRKKNIHYFETSEFKEKLKISIENNLPGFFSNKNDFNFKHTIEQLLAPCKKTRGKRNRITRPQNAFILYRKDIQSEIIKENPNVKLEQISKIVGEKWANASDETKNRYTILAELCNRVHRDIFPNYKFIPKSKQRANQSLNIMPGESEEDSLRPWSLLSSIVAFSEPLPSLNENIPQETCESVNMLQESKFTTESQYLNSAIELSDLFQVNEQFERNHHLTCLDYEIQSMEMFPYSSNENVSTDTILPQDFESYSFSTLNYNSFRFDTLEPTYEQLCVIRAY</sequence>
<comment type="caution">
    <text evidence="5">The sequence shown here is derived from an EMBL/GenBank/DDBJ whole genome shotgun (WGS) entry which is preliminary data.</text>
</comment>
<evidence type="ECO:0000259" key="4">
    <source>
        <dbReference type="PROSITE" id="PS50118"/>
    </source>
</evidence>
<proteinExistence type="predicted"/>
<gene>
    <name evidence="5" type="ORF">GMARGA_LOCUS2555</name>
</gene>
<keyword evidence="3" id="KW-0539">Nucleus</keyword>
<feature type="domain" description="HMG box" evidence="4">
    <location>
        <begin position="73"/>
        <end position="141"/>
    </location>
</feature>
<dbReference type="SUPFAM" id="SSF47095">
    <property type="entry name" value="HMG-box"/>
    <property type="match status" value="1"/>
</dbReference>
<evidence type="ECO:0000256" key="1">
    <source>
        <dbReference type="ARBA" id="ARBA00023125"/>
    </source>
</evidence>
<dbReference type="CDD" id="cd01389">
    <property type="entry name" value="HMG-box_ROX1-like"/>
    <property type="match status" value="1"/>
</dbReference>
<reference evidence="5 6" key="1">
    <citation type="submission" date="2021-06" db="EMBL/GenBank/DDBJ databases">
        <authorList>
            <person name="Kallberg Y."/>
            <person name="Tangrot J."/>
            <person name="Rosling A."/>
        </authorList>
    </citation>
    <scope>NUCLEOTIDE SEQUENCE [LARGE SCALE GENOMIC DNA]</scope>
    <source>
        <strain evidence="5 6">120-4 pot B 10/14</strain>
    </source>
</reference>
<dbReference type="Pfam" id="PF00505">
    <property type="entry name" value="HMG_box"/>
    <property type="match status" value="1"/>
</dbReference>
<evidence type="ECO:0000313" key="6">
    <source>
        <dbReference type="Proteomes" id="UP000789901"/>
    </source>
</evidence>
<dbReference type="PROSITE" id="PS50118">
    <property type="entry name" value="HMG_BOX_2"/>
    <property type="match status" value="1"/>
</dbReference>
<evidence type="ECO:0000256" key="3">
    <source>
        <dbReference type="PROSITE-ProRule" id="PRU00267"/>
    </source>
</evidence>
<dbReference type="InterPro" id="IPR050140">
    <property type="entry name" value="SRY-related_HMG-box_TF-like"/>
</dbReference>
<protein>
    <submittedName>
        <fullName evidence="5">1422_t:CDS:1</fullName>
    </submittedName>
</protein>
<keyword evidence="2" id="KW-0804">Transcription</keyword>